<evidence type="ECO:0000313" key="1">
    <source>
        <dbReference type="EMBL" id="RDB36986.1"/>
    </source>
</evidence>
<name>A0A369L0L5_9BACT</name>
<keyword evidence="2" id="KW-1185">Reference proteome</keyword>
<evidence type="ECO:0000313" key="2">
    <source>
        <dbReference type="Proteomes" id="UP000253934"/>
    </source>
</evidence>
<dbReference type="SUPFAM" id="SSF56601">
    <property type="entry name" value="beta-lactamase/transpeptidase-like"/>
    <property type="match status" value="1"/>
</dbReference>
<protein>
    <recommendedName>
        <fullName evidence="3">Beta-lactamase-related domain-containing protein</fullName>
    </recommendedName>
</protein>
<evidence type="ECO:0008006" key="3">
    <source>
        <dbReference type="Google" id="ProtNLM"/>
    </source>
</evidence>
<dbReference type="InterPro" id="IPR012338">
    <property type="entry name" value="Beta-lactam/transpept-like"/>
</dbReference>
<dbReference type="Proteomes" id="UP000253934">
    <property type="component" value="Unassembled WGS sequence"/>
</dbReference>
<reference evidence="1" key="1">
    <citation type="submission" date="2018-04" db="EMBL/GenBank/DDBJ databases">
        <title>Draft genome sequence of the Candidatus Spirobacillus cienkowskii, a pathogen of freshwater Daphnia species, reconstructed from hemolymph metagenomic reads.</title>
        <authorList>
            <person name="Bresciani L."/>
            <person name="Lemos L.N."/>
            <person name="Wale N."/>
            <person name="Lin J.Y."/>
            <person name="Fernandes G.R."/>
            <person name="Duffy M.A."/>
            <person name="Rodrigues J.M."/>
        </authorList>
    </citation>
    <scope>NUCLEOTIDE SEQUENCE [LARGE SCALE GENOMIC DNA]</scope>
    <source>
        <strain evidence="1">Binning01</strain>
    </source>
</reference>
<proteinExistence type="predicted"/>
<accession>A0A369L0L5</accession>
<sequence>MNFTIQKILSSTLPESFLQCAIELEEKVNNNNFTSWSFANQNGCMSAYWADEYSINNKKNNDNLHPCFDLSSLTKPFFINLFFREKFKDDYIKILLNPLKEINIDLNKSGVNKNLLDHLINHKNRYTLDSFLSHYSGAKKWFWMGSALWDQSNTYYDVLINKKDKNFINKVKINLNNSVIKSFDSISYGNNCYSDVNYFLLARIVEDNFLDNNGWIGLINFLNNNLNTNFYHSSIHLEKINNFIPFYSYMSINKDEISLIKKNKFKYGFCNDNNANFLSYFRENSIVSGHAGFFGNIIDVKIAVKKLINSQRKILNSKNYISKVNNQFVFGLDTPSKENSVSGIKDWDLYKNKVFGHLGYTGTSFWFCVDENKNEQYHILLTNRTAKRKKYGIKKCPRIFIYNEYTSCSKYFLLNENDFYECSEEEVQSALLESRKLSKIIWNYSDIKLAPNINELRINLAKKLWNI</sequence>
<dbReference type="AlphaFoldDB" id="A0A369L0L5"/>
<gene>
    <name evidence="1" type="ORF">DCC88_02345</name>
</gene>
<comment type="caution">
    <text evidence="1">The sequence shown here is derived from an EMBL/GenBank/DDBJ whole genome shotgun (WGS) entry which is preliminary data.</text>
</comment>
<dbReference type="EMBL" id="QOVW01000014">
    <property type="protein sequence ID" value="RDB36986.1"/>
    <property type="molecule type" value="Genomic_DNA"/>
</dbReference>
<organism evidence="1 2">
    <name type="scientific">Spirobacillus cienkowskii</name>
    <dbReference type="NCBI Taxonomy" id="495820"/>
    <lineage>
        <taxon>Bacteria</taxon>
        <taxon>Pseudomonadati</taxon>
        <taxon>Bdellovibrionota</taxon>
        <taxon>Oligoflexia</taxon>
        <taxon>Silvanigrellales</taxon>
        <taxon>Spirobacillus</taxon>
    </lineage>
</organism>